<dbReference type="InterPro" id="IPR036942">
    <property type="entry name" value="Beta-barrel_TonB_sf"/>
</dbReference>
<evidence type="ECO:0000256" key="2">
    <source>
        <dbReference type="ARBA" id="ARBA00023136"/>
    </source>
</evidence>
<protein>
    <recommendedName>
        <fullName evidence="7">TonB dependent receptor</fullName>
    </recommendedName>
</protein>
<dbReference type="EMBL" id="SGXA01000004">
    <property type="protein sequence ID" value="RZS66925.1"/>
    <property type="molecule type" value="Genomic_DNA"/>
</dbReference>
<accession>A0A4Q7MF98</accession>
<evidence type="ECO:0000256" key="4">
    <source>
        <dbReference type="SAM" id="SignalP"/>
    </source>
</evidence>
<evidence type="ECO:0008006" key="7">
    <source>
        <dbReference type="Google" id="ProtNLM"/>
    </source>
</evidence>
<sequence>MKRTNIALLSFIVCCSVMPVLSKAQDTTKRKSIDITSTFKPVLREAAKINFNAAPPAVDTSKPRMSYSIPVQNLFFTYQPAELKPMALEMDSITAWQYSNFIKVGIGNVHQPYVKAGFSFGDFKNTFFNVFADHYTSKGSLDFQKNSMTSVGAAMTYKTNNNLEVNARLGFKSDDYYLYGYEPKTLVFDKKDLRQRFQTIEGRVDLRNIEPTEFGLNYHPNLKISSFGDNHSVKGKETNTVLNLPLEKTFGEDFAFQLGATADLTRYEREENTALSMPSLKQSNNLYMVNAALQYKSDNLFIQGGIIPSWDQKNFHMLPNIMADITTNDKQFTLQLGWLGYYEKGSYQRFASINPWLAQPDSMYNTRIEERFAGLKGSVGNHFSYSAKFSLLTLRNQPLFVNDDIDGKTFLIHYEPKFNAIRLHTEAAYNVGEQFGAKAGFTFSNYYNMKVEKKAWGMIPVELNAGLHWQAMKDLMLRTEFWLWDGARYLRGGDDYKNKAGFDLNAGAEFRITRNLNLWVQFNNILNNKYQRWNQYEVFGFNLLGGITYSFNQK</sequence>
<proteinExistence type="predicted"/>
<dbReference type="Proteomes" id="UP000293874">
    <property type="component" value="Unassembled WGS sequence"/>
</dbReference>
<keyword evidence="4" id="KW-0732">Signal</keyword>
<comment type="subcellular location">
    <subcellularLocation>
        <location evidence="1">Cell outer membrane</location>
    </subcellularLocation>
</comment>
<evidence type="ECO:0000256" key="3">
    <source>
        <dbReference type="ARBA" id="ARBA00023237"/>
    </source>
</evidence>
<feature type="signal peptide" evidence="4">
    <location>
        <begin position="1"/>
        <end position="24"/>
    </location>
</feature>
<gene>
    <name evidence="5" type="ORF">EV199_5309</name>
</gene>
<dbReference type="AlphaFoldDB" id="A0A4Q7MF98"/>
<keyword evidence="6" id="KW-1185">Reference proteome</keyword>
<dbReference type="Gene3D" id="2.40.170.20">
    <property type="entry name" value="TonB-dependent receptor, beta-barrel domain"/>
    <property type="match status" value="1"/>
</dbReference>
<dbReference type="GO" id="GO:0009279">
    <property type="term" value="C:cell outer membrane"/>
    <property type="evidence" value="ECO:0007669"/>
    <property type="project" value="UniProtKB-SubCell"/>
</dbReference>
<keyword evidence="2" id="KW-0472">Membrane</keyword>
<feature type="chain" id="PRO_5020662143" description="TonB dependent receptor" evidence="4">
    <location>
        <begin position="25"/>
        <end position="554"/>
    </location>
</feature>
<evidence type="ECO:0000313" key="5">
    <source>
        <dbReference type="EMBL" id="RZS66925.1"/>
    </source>
</evidence>
<dbReference type="OrthoDB" id="1264254at2"/>
<comment type="caution">
    <text evidence="5">The sequence shown here is derived from an EMBL/GenBank/DDBJ whole genome shotgun (WGS) entry which is preliminary data.</text>
</comment>
<dbReference type="SUPFAM" id="SSF56935">
    <property type="entry name" value="Porins"/>
    <property type="match status" value="1"/>
</dbReference>
<organism evidence="5 6">
    <name type="scientific">Pseudobacter ginsenosidimutans</name>
    <dbReference type="NCBI Taxonomy" id="661488"/>
    <lineage>
        <taxon>Bacteria</taxon>
        <taxon>Pseudomonadati</taxon>
        <taxon>Bacteroidota</taxon>
        <taxon>Chitinophagia</taxon>
        <taxon>Chitinophagales</taxon>
        <taxon>Chitinophagaceae</taxon>
        <taxon>Pseudobacter</taxon>
    </lineage>
</organism>
<keyword evidence="3" id="KW-0998">Cell outer membrane</keyword>
<evidence type="ECO:0000256" key="1">
    <source>
        <dbReference type="ARBA" id="ARBA00004442"/>
    </source>
</evidence>
<evidence type="ECO:0000313" key="6">
    <source>
        <dbReference type="Proteomes" id="UP000293874"/>
    </source>
</evidence>
<name>A0A4Q7MF98_9BACT</name>
<reference evidence="5 6" key="1">
    <citation type="submission" date="2019-02" db="EMBL/GenBank/DDBJ databases">
        <title>Genomic Encyclopedia of Type Strains, Phase IV (KMG-IV): sequencing the most valuable type-strain genomes for metagenomic binning, comparative biology and taxonomic classification.</title>
        <authorList>
            <person name="Goeker M."/>
        </authorList>
    </citation>
    <scope>NUCLEOTIDE SEQUENCE [LARGE SCALE GENOMIC DNA]</scope>
    <source>
        <strain evidence="5 6">DSM 18116</strain>
    </source>
</reference>
<dbReference type="RefSeq" id="WP_130543818.1">
    <property type="nucleotide sequence ID" value="NZ_CP042431.1"/>
</dbReference>